<dbReference type="HAMAP" id="MF_01325_B">
    <property type="entry name" value="Ribosomal_uL3_B"/>
    <property type="match status" value="1"/>
</dbReference>
<comment type="similarity">
    <text evidence="4 10">Belongs to the universal ribosomal protein uL3 family.</text>
</comment>
<dbReference type="PROSITE" id="PS00474">
    <property type="entry name" value="RIBOSOMAL_L3"/>
    <property type="match status" value="1"/>
</dbReference>
<evidence type="ECO:0000256" key="6">
    <source>
        <dbReference type="ARBA" id="ARBA00022980"/>
    </source>
</evidence>
<dbReference type="InterPro" id="IPR019926">
    <property type="entry name" value="Ribosomal_uL3_CS"/>
</dbReference>
<name>A0AAD7UBB6_9STRA</name>
<dbReference type="InterPro" id="IPR009000">
    <property type="entry name" value="Transl_B-barrel_sf"/>
</dbReference>
<dbReference type="SUPFAM" id="SSF50447">
    <property type="entry name" value="Translation proteins"/>
    <property type="match status" value="1"/>
</dbReference>
<organism evidence="12 13">
    <name type="scientific">Chrysophaeum taylorii</name>
    <dbReference type="NCBI Taxonomy" id="2483200"/>
    <lineage>
        <taxon>Eukaryota</taxon>
        <taxon>Sar</taxon>
        <taxon>Stramenopiles</taxon>
        <taxon>Ochrophyta</taxon>
        <taxon>Pelagophyceae</taxon>
        <taxon>Pelagomonadales</taxon>
        <taxon>Pelagomonadaceae</taxon>
        <taxon>Chrysophaeum</taxon>
    </lineage>
</organism>
<comment type="caution">
    <text evidence="12">The sequence shown here is derived from an EMBL/GenBank/DDBJ whole genome shotgun (WGS) entry which is preliminary data.</text>
</comment>
<evidence type="ECO:0000256" key="2">
    <source>
        <dbReference type="ARBA" id="ARBA00004173"/>
    </source>
</evidence>
<protein>
    <recommendedName>
        <fullName evidence="9">Large ribosomal subunit protein uL3m</fullName>
    </recommendedName>
</protein>
<dbReference type="Gene3D" id="2.40.30.10">
    <property type="entry name" value="Translation factors"/>
    <property type="match status" value="1"/>
</dbReference>
<keyword evidence="6 10" id="KW-0689">Ribosomal protein</keyword>
<dbReference type="FunFam" id="2.40.30.10:FF:000004">
    <property type="entry name" value="50S ribosomal protein L3"/>
    <property type="match status" value="1"/>
</dbReference>
<reference evidence="12" key="1">
    <citation type="submission" date="2023-01" db="EMBL/GenBank/DDBJ databases">
        <title>Metagenome sequencing of chrysophaentin producing Chrysophaeum taylorii.</title>
        <authorList>
            <person name="Davison J."/>
            <person name="Bewley C."/>
        </authorList>
    </citation>
    <scope>NUCLEOTIDE SEQUENCE</scope>
    <source>
        <strain evidence="12">NIES-1699</strain>
    </source>
</reference>
<accession>A0AAD7UBB6</accession>
<dbReference type="Proteomes" id="UP001230188">
    <property type="component" value="Unassembled WGS sequence"/>
</dbReference>
<dbReference type="InterPro" id="IPR019927">
    <property type="entry name" value="Ribosomal_uL3_bac/org-type"/>
</dbReference>
<evidence type="ECO:0000256" key="4">
    <source>
        <dbReference type="ARBA" id="ARBA00006540"/>
    </source>
</evidence>
<dbReference type="GO" id="GO:0006412">
    <property type="term" value="P:translation"/>
    <property type="evidence" value="ECO:0007669"/>
    <property type="project" value="InterPro"/>
</dbReference>
<dbReference type="Pfam" id="PF00297">
    <property type="entry name" value="Ribosomal_L3"/>
    <property type="match status" value="1"/>
</dbReference>
<dbReference type="GO" id="GO:0005762">
    <property type="term" value="C:mitochondrial large ribosomal subunit"/>
    <property type="evidence" value="ECO:0007669"/>
    <property type="project" value="TreeGrafter"/>
</dbReference>
<dbReference type="InterPro" id="IPR000597">
    <property type="entry name" value="Ribosomal_uL3"/>
</dbReference>
<dbReference type="PANTHER" id="PTHR11229">
    <property type="entry name" value="50S RIBOSOMAL PROTEIN L3"/>
    <property type="match status" value="1"/>
</dbReference>
<comment type="subcellular location">
    <subcellularLocation>
        <location evidence="2">Mitochondrion</location>
    </subcellularLocation>
    <subcellularLocation>
        <location evidence="3">Plastid</location>
        <location evidence="3">Chloroplast</location>
    </subcellularLocation>
</comment>
<dbReference type="GO" id="GO:0003735">
    <property type="term" value="F:structural constituent of ribosome"/>
    <property type="evidence" value="ECO:0007669"/>
    <property type="project" value="InterPro"/>
</dbReference>
<evidence type="ECO:0000256" key="7">
    <source>
        <dbReference type="ARBA" id="ARBA00023128"/>
    </source>
</evidence>
<evidence type="ECO:0000256" key="11">
    <source>
        <dbReference type="SAM" id="MobiDB-lite"/>
    </source>
</evidence>
<dbReference type="GO" id="GO:0009507">
    <property type="term" value="C:chloroplast"/>
    <property type="evidence" value="ECO:0007669"/>
    <property type="project" value="UniProtKB-SubCell"/>
</dbReference>
<dbReference type="EMBL" id="JAQMWT010000471">
    <property type="protein sequence ID" value="KAJ8600817.1"/>
    <property type="molecule type" value="Genomic_DNA"/>
</dbReference>
<keyword evidence="7" id="KW-0496">Mitochondrion</keyword>
<evidence type="ECO:0000256" key="1">
    <source>
        <dbReference type="ARBA" id="ARBA00002570"/>
    </source>
</evidence>
<comment type="function">
    <text evidence="1">One of the primary rRNA binding proteins, it binds directly near the 3'-end of the 23S rRNA, where it nucleates assembly of the 50S subunit.</text>
</comment>
<evidence type="ECO:0000256" key="8">
    <source>
        <dbReference type="ARBA" id="ARBA00023274"/>
    </source>
</evidence>
<sequence length="289" mass="31926">MWRTARRWTQSNGTPSVRRAEVPYRRTGVLAVKAGMMGTWDQFGKRHALTLLHVDGCRVVQVKDVAKEGYTAVQVGAGTRKVKHVDKAKVGHFRRWWGEEEEAFRPEMPYALSRRVSEFRVSPDAILPVGTRLGAAHFVPGQFVDVQGKTRGKGFAGPMKRWGFGGGPASHGTSKAHRTHGSMGGCQDPGRVFKGKKMAGRMGGRNRTAQNLVVHKVDTERNVVYVRGAVPGAQGGWVRITDAIRHRDDATMQPTSLGGKIPFPTVDPDIALPRELEWHDEPPPRLEVS</sequence>
<proteinExistence type="inferred from homology"/>
<evidence type="ECO:0000256" key="9">
    <source>
        <dbReference type="ARBA" id="ARBA00035209"/>
    </source>
</evidence>
<evidence type="ECO:0000256" key="5">
    <source>
        <dbReference type="ARBA" id="ARBA00022946"/>
    </source>
</evidence>
<dbReference type="Gene3D" id="3.30.160.810">
    <property type="match status" value="1"/>
</dbReference>
<dbReference type="PANTHER" id="PTHR11229:SF8">
    <property type="entry name" value="LARGE RIBOSOMAL SUBUNIT PROTEIN UL3M"/>
    <property type="match status" value="1"/>
</dbReference>
<feature type="region of interest" description="Disordered" evidence="11">
    <location>
        <begin position="168"/>
        <end position="191"/>
    </location>
</feature>
<dbReference type="AlphaFoldDB" id="A0AAD7UBB6"/>
<keyword evidence="13" id="KW-1185">Reference proteome</keyword>
<keyword evidence="5" id="KW-0809">Transit peptide</keyword>
<dbReference type="NCBIfam" id="TIGR03625">
    <property type="entry name" value="L3_bact"/>
    <property type="match status" value="1"/>
</dbReference>
<evidence type="ECO:0000256" key="10">
    <source>
        <dbReference type="RuleBase" id="RU003905"/>
    </source>
</evidence>
<gene>
    <name evidence="12" type="ORF">CTAYLR_006419</name>
</gene>
<evidence type="ECO:0000313" key="12">
    <source>
        <dbReference type="EMBL" id="KAJ8600817.1"/>
    </source>
</evidence>
<keyword evidence="8 10" id="KW-0687">Ribonucleoprotein</keyword>
<evidence type="ECO:0000313" key="13">
    <source>
        <dbReference type="Proteomes" id="UP001230188"/>
    </source>
</evidence>
<evidence type="ECO:0000256" key="3">
    <source>
        <dbReference type="ARBA" id="ARBA00004229"/>
    </source>
</evidence>